<reference evidence="3" key="1">
    <citation type="submission" date="2022-03" db="EMBL/GenBank/DDBJ databases">
        <authorList>
            <person name="Santos J.D.N."/>
            <person name="Kallscheuer N."/>
            <person name="Jogler C."/>
            <person name="Lage O.M."/>
        </authorList>
    </citation>
    <scope>NUCLEOTIDE SEQUENCE</scope>
    <source>
        <strain evidence="3">M600PL45_2</strain>
    </source>
</reference>
<evidence type="ECO:0000259" key="2">
    <source>
        <dbReference type="PROSITE" id="PS51910"/>
    </source>
</evidence>
<name>A0ABS9T614_9ACTN</name>
<proteinExistence type="predicted"/>
<dbReference type="PROSITE" id="PS51910">
    <property type="entry name" value="GH18_2"/>
    <property type="match status" value="1"/>
</dbReference>
<dbReference type="RefSeq" id="WP_241062834.1">
    <property type="nucleotide sequence ID" value="NZ_JAKWJU010000002.1"/>
</dbReference>
<evidence type="ECO:0000313" key="3">
    <source>
        <dbReference type="EMBL" id="MCH6163985.1"/>
    </source>
</evidence>
<gene>
    <name evidence="3" type="ORF">MMA15_27360</name>
</gene>
<dbReference type="CDD" id="cd06543">
    <property type="entry name" value="GH18_PF-ChiA-like"/>
    <property type="match status" value="1"/>
</dbReference>
<evidence type="ECO:0000256" key="1">
    <source>
        <dbReference type="SAM" id="SignalP"/>
    </source>
</evidence>
<dbReference type="SUPFAM" id="SSF51445">
    <property type="entry name" value="(Trans)glycosidases"/>
    <property type="match status" value="1"/>
</dbReference>
<evidence type="ECO:0000313" key="4">
    <source>
        <dbReference type="Proteomes" id="UP001166784"/>
    </source>
</evidence>
<sequence length="338" mass="36153">MRPHLTQRRKIALGIASVLAVAGATGIGFTAQAGNVGQHTKAAAPSGLNGPYLYTGAEKVPDATQFMKDTGNKQLTLAFILAKGGCEPAWDGQRPLTGGEDEKTIKAVQEAGGDVTPSIGGYNGSKLGEACGSAEELAAAYQKIIDAYQLKSIDVDIEANEFEMPNVRQKVVDALKIVKDKNKDIKVYLTFPTLEQSPTDNGKDLIKKGAAAGLDVDGWTVMPFDFGHGDQDMAKATQTAVDGLAKIVADEYKIDQEKAYGKVGFSSMNGKTDQPNESISPSDFQRMVDFATEKHLARVSFWSANRDRPCSSGDGNDSCSGIDQKEWEFSKILAGYQG</sequence>
<dbReference type="EMBL" id="JAKWJU010000002">
    <property type="protein sequence ID" value="MCH6163985.1"/>
    <property type="molecule type" value="Genomic_DNA"/>
</dbReference>
<reference evidence="3" key="2">
    <citation type="journal article" date="2023" name="Int. J. Syst. Evol. Microbiol.">
        <title>Streptomyces marispadix sp. nov., isolated from marine beach sediment of the Northern Coast of Portugal.</title>
        <authorList>
            <person name="dos Santos J.D.N."/>
            <person name="Vitorino I.R."/>
            <person name="Kallscheuer N."/>
            <person name="Srivastava A."/>
            <person name="Krautwurst S."/>
            <person name="Marz M."/>
            <person name="Jogler C."/>
            <person name="Lobo Da Cunha A."/>
            <person name="Catita J."/>
            <person name="Goncalves H."/>
            <person name="Gonzalez I."/>
            <person name="Reyes F."/>
            <person name="Lage O.M."/>
        </authorList>
    </citation>
    <scope>NUCLEOTIDE SEQUENCE</scope>
    <source>
        <strain evidence="3">M600PL45_2</strain>
    </source>
</reference>
<accession>A0ABS9T614</accession>
<keyword evidence="1" id="KW-0732">Signal</keyword>
<dbReference type="InterPro" id="IPR001223">
    <property type="entry name" value="Glyco_hydro18_cat"/>
</dbReference>
<dbReference type="InterPro" id="IPR052750">
    <property type="entry name" value="GH18_Chitinase"/>
</dbReference>
<dbReference type="InterPro" id="IPR017853">
    <property type="entry name" value="GH"/>
</dbReference>
<dbReference type="PANTHER" id="PTHR42976">
    <property type="entry name" value="BIFUNCTIONAL CHITINASE/LYSOZYME-RELATED"/>
    <property type="match status" value="1"/>
</dbReference>
<organism evidence="3 4">
    <name type="scientific">Streptomyces marispadix</name>
    <dbReference type="NCBI Taxonomy" id="2922868"/>
    <lineage>
        <taxon>Bacteria</taxon>
        <taxon>Bacillati</taxon>
        <taxon>Actinomycetota</taxon>
        <taxon>Actinomycetes</taxon>
        <taxon>Kitasatosporales</taxon>
        <taxon>Streptomycetaceae</taxon>
        <taxon>Streptomyces</taxon>
    </lineage>
</organism>
<keyword evidence="4" id="KW-1185">Reference proteome</keyword>
<dbReference type="Proteomes" id="UP001166784">
    <property type="component" value="Unassembled WGS sequence"/>
</dbReference>
<comment type="caution">
    <text evidence="3">The sequence shown here is derived from an EMBL/GenBank/DDBJ whole genome shotgun (WGS) entry which is preliminary data.</text>
</comment>
<feature type="signal peptide" evidence="1">
    <location>
        <begin position="1"/>
        <end position="33"/>
    </location>
</feature>
<protein>
    <submittedName>
        <fullName evidence="3">Chitinase</fullName>
    </submittedName>
</protein>
<feature type="domain" description="GH18" evidence="2">
    <location>
        <begin position="47"/>
        <end position="338"/>
    </location>
</feature>
<dbReference type="PANTHER" id="PTHR42976:SF1">
    <property type="entry name" value="GH18 DOMAIN-CONTAINING PROTEIN-RELATED"/>
    <property type="match status" value="1"/>
</dbReference>
<dbReference type="Gene3D" id="3.20.20.80">
    <property type="entry name" value="Glycosidases"/>
    <property type="match status" value="1"/>
</dbReference>
<feature type="chain" id="PRO_5047449921" evidence="1">
    <location>
        <begin position="34"/>
        <end position="338"/>
    </location>
</feature>